<dbReference type="SUPFAM" id="SSF81340">
    <property type="entry name" value="Clc chloride channel"/>
    <property type="match status" value="1"/>
</dbReference>
<comment type="subcellular location">
    <subcellularLocation>
        <location evidence="1">Membrane</location>
        <topology evidence="1">Multi-pass membrane protein</topology>
    </subcellularLocation>
</comment>
<evidence type="ECO:0000256" key="3">
    <source>
        <dbReference type="ARBA" id="ARBA00022692"/>
    </source>
</evidence>
<feature type="transmembrane region" description="Helical" evidence="11">
    <location>
        <begin position="173"/>
        <end position="196"/>
    </location>
</feature>
<dbReference type="Pfam" id="PF00654">
    <property type="entry name" value="Voltage_CLC"/>
    <property type="match status" value="1"/>
</dbReference>
<evidence type="ECO:0000256" key="6">
    <source>
        <dbReference type="ARBA" id="ARBA00023136"/>
    </source>
</evidence>
<evidence type="ECO:0000256" key="10">
    <source>
        <dbReference type="PROSITE-ProRule" id="PRU00703"/>
    </source>
</evidence>
<dbReference type="Gene3D" id="1.10.3080.10">
    <property type="entry name" value="Clc chloride channel"/>
    <property type="match status" value="1"/>
</dbReference>
<dbReference type="Pfam" id="PF00571">
    <property type="entry name" value="CBS"/>
    <property type="match status" value="1"/>
</dbReference>
<keyword evidence="6 11" id="KW-0472">Membrane</keyword>
<evidence type="ECO:0000256" key="1">
    <source>
        <dbReference type="ARBA" id="ARBA00004141"/>
    </source>
</evidence>
<sequence>MTADQASADKTSGNALLARLLRRLARISELGIVVLAALVGAIAGGVVIVMNMATQALHEVLFGIAIDAHLSITPGIAPALVLLVPTLGGLIFGLVFYKAFPRPGAAPVDPIEANALHGGRMSARDSLLVAVQTIASSGVGASVGTEAGYTQAAGGLASRLGQLFHLRRADLRLLVACGAGAAIGAAFDAPLMGAFYGFELVLGTYAIPAFAPMMTASFTAALTRRLVQPAPLPPLPDLGAPGIEALPSVLLLGFLCALIGIAVMRGVTLVEAGFRPSRLPAFLRPAIGGLIVGTLALGSPAVFSAGHGAVHHYIVADGSLAIFALLLAGKVAASSVSIGSGFRGGLFFASLLMGVFAGRAYAAGLGLLLPDLAAPPAFHAVIGMSALAVAVVGGPMTMTLLALEMTGDLQLTLAVLAASGVASLATRQLFGFSFATWRFHLRGENIRGAHDIGWLREMTVSSLMRREVTQLDADTPLAAARLAWPPGSTPLLVATEGGRYAGLVPLASLHNEAPAQGTLRPLLRHGDDALRPDMTIREALDLFERTEADALAVVAPSGEVVGVLSEAHAVRRYSEELGRRLGELTGERMA</sequence>
<dbReference type="Proteomes" id="UP000248887">
    <property type="component" value="Unassembled WGS sequence"/>
</dbReference>
<dbReference type="InterPro" id="IPR000644">
    <property type="entry name" value="CBS_dom"/>
</dbReference>
<dbReference type="GO" id="GO:0034707">
    <property type="term" value="C:chloride channel complex"/>
    <property type="evidence" value="ECO:0007669"/>
    <property type="project" value="UniProtKB-KW"/>
</dbReference>
<organism evidence="13 14">
    <name type="scientific">Ancylobacter novellus</name>
    <name type="common">Thiobacillus novellus</name>
    <dbReference type="NCBI Taxonomy" id="921"/>
    <lineage>
        <taxon>Bacteria</taxon>
        <taxon>Pseudomonadati</taxon>
        <taxon>Pseudomonadota</taxon>
        <taxon>Alphaproteobacteria</taxon>
        <taxon>Hyphomicrobiales</taxon>
        <taxon>Xanthobacteraceae</taxon>
        <taxon>Ancylobacter</taxon>
    </lineage>
</organism>
<dbReference type="CDD" id="cd00400">
    <property type="entry name" value="Voltage_gated_ClC"/>
    <property type="match status" value="1"/>
</dbReference>
<dbReference type="InterPro" id="IPR050368">
    <property type="entry name" value="ClC-type_chloride_channel"/>
</dbReference>
<keyword evidence="8" id="KW-0868">Chloride</keyword>
<keyword evidence="9" id="KW-0407">Ion channel</keyword>
<keyword evidence="10" id="KW-0129">CBS domain</keyword>
<dbReference type="PANTHER" id="PTHR43427:SF6">
    <property type="entry name" value="CHLORIDE CHANNEL PROTEIN CLC-E"/>
    <property type="match status" value="1"/>
</dbReference>
<protein>
    <submittedName>
        <fullName evidence="13">Chloride channel protein</fullName>
    </submittedName>
</protein>
<feature type="transmembrane region" description="Helical" evidence="11">
    <location>
        <begin position="287"/>
        <end position="306"/>
    </location>
</feature>
<dbReference type="InterPro" id="IPR046342">
    <property type="entry name" value="CBS_dom_sf"/>
</dbReference>
<dbReference type="EMBL" id="QFQD01000004">
    <property type="protein sequence ID" value="PZQ85308.1"/>
    <property type="molecule type" value="Genomic_DNA"/>
</dbReference>
<dbReference type="InterPro" id="IPR001807">
    <property type="entry name" value="ClC"/>
</dbReference>
<evidence type="ECO:0000256" key="2">
    <source>
        <dbReference type="ARBA" id="ARBA00022448"/>
    </source>
</evidence>
<feature type="transmembrane region" description="Helical" evidence="11">
    <location>
        <begin position="345"/>
        <end position="369"/>
    </location>
</feature>
<proteinExistence type="predicted"/>
<comment type="caution">
    <text evidence="13">The sequence shown here is derived from an EMBL/GenBank/DDBJ whole genome shotgun (WGS) entry which is preliminary data.</text>
</comment>
<keyword evidence="2" id="KW-0813">Transport</keyword>
<evidence type="ECO:0000256" key="11">
    <source>
        <dbReference type="SAM" id="Phobius"/>
    </source>
</evidence>
<dbReference type="GO" id="GO:0005254">
    <property type="term" value="F:chloride channel activity"/>
    <property type="evidence" value="ECO:0007669"/>
    <property type="project" value="UniProtKB-KW"/>
</dbReference>
<keyword evidence="5" id="KW-0406">Ion transport</keyword>
<keyword evidence="4 11" id="KW-1133">Transmembrane helix</keyword>
<evidence type="ECO:0000313" key="14">
    <source>
        <dbReference type="Proteomes" id="UP000248887"/>
    </source>
</evidence>
<evidence type="ECO:0000256" key="4">
    <source>
        <dbReference type="ARBA" id="ARBA00022989"/>
    </source>
</evidence>
<feature type="transmembrane region" description="Helical" evidence="11">
    <location>
        <begin position="30"/>
        <end position="52"/>
    </location>
</feature>
<gene>
    <name evidence="13" type="ORF">DI549_02130</name>
</gene>
<evidence type="ECO:0000256" key="8">
    <source>
        <dbReference type="ARBA" id="ARBA00023214"/>
    </source>
</evidence>
<feature type="domain" description="CBS" evidence="12">
    <location>
        <begin position="523"/>
        <end position="581"/>
    </location>
</feature>
<reference evidence="13 14" key="1">
    <citation type="submission" date="2017-08" db="EMBL/GenBank/DDBJ databases">
        <title>Infants hospitalized years apart are colonized by the same room-sourced microbial strains.</title>
        <authorList>
            <person name="Brooks B."/>
            <person name="Olm M.R."/>
            <person name="Firek B.A."/>
            <person name="Baker R."/>
            <person name="Thomas B.C."/>
            <person name="Morowitz M.J."/>
            <person name="Banfield J.F."/>
        </authorList>
    </citation>
    <scope>NUCLEOTIDE SEQUENCE [LARGE SCALE GENOMIC DNA]</scope>
    <source>
        <strain evidence="13">S2_005_001_R2_27</strain>
    </source>
</reference>
<dbReference type="Gene3D" id="3.10.580.10">
    <property type="entry name" value="CBS-domain"/>
    <property type="match status" value="1"/>
</dbReference>
<dbReference type="PANTHER" id="PTHR43427">
    <property type="entry name" value="CHLORIDE CHANNEL PROTEIN CLC-E"/>
    <property type="match status" value="1"/>
</dbReference>
<accession>A0A2W5R5M5</accession>
<evidence type="ECO:0000256" key="9">
    <source>
        <dbReference type="ARBA" id="ARBA00023303"/>
    </source>
</evidence>
<dbReference type="PROSITE" id="PS51371">
    <property type="entry name" value="CBS"/>
    <property type="match status" value="1"/>
</dbReference>
<name>A0A2W5R5M5_ANCNO</name>
<dbReference type="AlphaFoldDB" id="A0A2W5R5M5"/>
<dbReference type="PRINTS" id="PR00762">
    <property type="entry name" value="CLCHANNEL"/>
</dbReference>
<feature type="transmembrane region" description="Helical" evidence="11">
    <location>
        <begin position="243"/>
        <end position="267"/>
    </location>
</feature>
<feature type="transmembrane region" description="Helical" evidence="11">
    <location>
        <begin position="409"/>
        <end position="430"/>
    </location>
</feature>
<feature type="transmembrane region" description="Helical" evidence="11">
    <location>
        <begin position="313"/>
        <end position="333"/>
    </location>
</feature>
<evidence type="ECO:0000313" key="13">
    <source>
        <dbReference type="EMBL" id="PZQ85308.1"/>
    </source>
</evidence>
<feature type="transmembrane region" description="Helical" evidence="11">
    <location>
        <begin position="381"/>
        <end position="403"/>
    </location>
</feature>
<feature type="transmembrane region" description="Helical" evidence="11">
    <location>
        <begin position="72"/>
        <end position="97"/>
    </location>
</feature>
<dbReference type="InterPro" id="IPR014743">
    <property type="entry name" value="Cl-channel_core"/>
</dbReference>
<evidence type="ECO:0000256" key="7">
    <source>
        <dbReference type="ARBA" id="ARBA00023173"/>
    </source>
</evidence>
<dbReference type="SUPFAM" id="SSF54631">
    <property type="entry name" value="CBS-domain pair"/>
    <property type="match status" value="1"/>
</dbReference>
<keyword evidence="7" id="KW-0869">Chloride channel</keyword>
<evidence type="ECO:0000259" key="12">
    <source>
        <dbReference type="PROSITE" id="PS51371"/>
    </source>
</evidence>
<evidence type="ECO:0000256" key="5">
    <source>
        <dbReference type="ARBA" id="ARBA00023065"/>
    </source>
</evidence>
<keyword evidence="3 11" id="KW-0812">Transmembrane</keyword>